<accession>F7W482</accession>
<evidence type="ECO:0000313" key="3">
    <source>
        <dbReference type="Proteomes" id="UP000001881"/>
    </source>
</evidence>
<name>F7W482_SORMK</name>
<dbReference type="AlphaFoldDB" id="F7W482"/>
<dbReference type="VEuPathDB" id="FungiDB:SMAC_09405"/>
<dbReference type="InterPro" id="IPR056009">
    <property type="entry name" value="DUF7587"/>
</dbReference>
<evidence type="ECO:0000259" key="1">
    <source>
        <dbReference type="Pfam" id="PF24494"/>
    </source>
</evidence>
<protein>
    <submittedName>
        <fullName evidence="2">WGS project CABT00000000 data, contig 2.27</fullName>
    </submittedName>
</protein>
<dbReference type="PANTHER" id="PTHR40781:SF1">
    <property type="match status" value="1"/>
</dbReference>
<dbReference type="HOGENOM" id="CLU_1038869_0_0_1"/>
<dbReference type="EMBL" id="CABT02000027">
    <property type="protein sequence ID" value="CCC14835.1"/>
    <property type="molecule type" value="Genomic_DNA"/>
</dbReference>
<dbReference type="OrthoDB" id="5151300at2759"/>
<proteinExistence type="predicted"/>
<feature type="domain" description="DUF7587" evidence="1">
    <location>
        <begin position="32"/>
        <end position="127"/>
    </location>
</feature>
<dbReference type="InParanoid" id="F7W482"/>
<dbReference type="Pfam" id="PF24494">
    <property type="entry name" value="DUF7587"/>
    <property type="match status" value="1"/>
</dbReference>
<comment type="caution">
    <text evidence="2">The sequence shown here is derived from an EMBL/GenBank/DDBJ whole genome shotgun (WGS) entry which is preliminary data.</text>
</comment>
<organism evidence="2 3">
    <name type="scientific">Sordaria macrospora (strain ATCC MYA-333 / DSM 997 / K(L3346) / K-hell)</name>
    <dbReference type="NCBI Taxonomy" id="771870"/>
    <lineage>
        <taxon>Eukaryota</taxon>
        <taxon>Fungi</taxon>
        <taxon>Dikarya</taxon>
        <taxon>Ascomycota</taxon>
        <taxon>Pezizomycotina</taxon>
        <taxon>Sordariomycetes</taxon>
        <taxon>Sordariomycetidae</taxon>
        <taxon>Sordariales</taxon>
        <taxon>Sordariaceae</taxon>
        <taxon>Sordaria</taxon>
    </lineage>
</organism>
<reference evidence="2 3" key="1">
    <citation type="journal article" date="2010" name="PLoS Genet.">
        <title>De novo assembly of a 40 Mb eukaryotic genome from short sequence reads: Sordaria macrospora, a model organism for fungal morphogenesis.</title>
        <authorList>
            <person name="Nowrousian M."/>
            <person name="Stajich J."/>
            <person name="Chu M."/>
            <person name="Engh I."/>
            <person name="Espagne E."/>
            <person name="Halliday K."/>
            <person name="Kamerewerd J."/>
            <person name="Kempken F."/>
            <person name="Knab B."/>
            <person name="Kuo H.C."/>
            <person name="Osiewacz H.D."/>
            <person name="Poeggeler S."/>
            <person name="Read N."/>
            <person name="Seiler S."/>
            <person name="Smith K."/>
            <person name="Zickler D."/>
            <person name="Kueck U."/>
            <person name="Freitag M."/>
        </authorList>
    </citation>
    <scope>NUCLEOTIDE SEQUENCE [LARGE SCALE GENOMIC DNA]</scope>
    <source>
        <strain evidence="3">ATCC MYA-333 / DSM 997 / K(L3346) / K-hell</strain>
        <tissue evidence="2">Mycelium</tissue>
    </source>
</reference>
<dbReference type="Proteomes" id="UP000001881">
    <property type="component" value="Unassembled WGS sequence"/>
</dbReference>
<dbReference type="PANTHER" id="PTHR40781">
    <property type="match status" value="1"/>
</dbReference>
<keyword evidence="3" id="KW-1185">Reference proteome</keyword>
<gene>
    <name evidence="2" type="ORF">SMAC_09405</name>
</gene>
<sequence length="268" mass="30914">MEYFDPYQTITGFHANPLDPNLPSFQIVPAEQLPPVLYLVQHTDSRSLSYGPPFRCILAADVSRRLFTFDDLNYLAKHHAYSPWITRGPTRFISTFEHLERARQWAISRRFPKIYIISTGHLPEDTIVLRSPNADCYLFLHWIPRSAIAGEVLSLLPDDAADVEEYQHIREPVPGYTVHVPDPPCVFQRTRDSKLAPNYIHNNHLRGYQVGQGTDTHTIMAPLPRVSVFQSPFLQPTSELNCKKYNEYWIYRPDELYAEIGADVIYAL</sequence>
<evidence type="ECO:0000313" key="2">
    <source>
        <dbReference type="EMBL" id="CCC14835.1"/>
    </source>
</evidence>